<dbReference type="RefSeq" id="WP_017102374.1">
    <property type="nucleotide sequence ID" value="NZ_AJZO02000034.1"/>
</dbReference>
<reference evidence="2 3" key="1">
    <citation type="journal article" date="2012" name="Science">
        <title>Ecological populations of bacteria act as socially cohesive units of antibiotic production and resistance.</title>
        <authorList>
            <person name="Cordero O.X."/>
            <person name="Wildschutte H."/>
            <person name="Kirkup B."/>
            <person name="Proehl S."/>
            <person name="Ngo L."/>
            <person name="Hussain F."/>
            <person name="Le Roux F."/>
            <person name="Mincer T."/>
            <person name="Polz M.F."/>
        </authorList>
    </citation>
    <scope>NUCLEOTIDE SEQUENCE [LARGE SCALE GENOMIC DNA]</scope>
    <source>
        <strain evidence="2 3">1F-267</strain>
    </source>
</reference>
<dbReference type="InterPro" id="IPR016181">
    <property type="entry name" value="Acyl_CoA_acyltransferase"/>
</dbReference>
<evidence type="ECO:0000313" key="2">
    <source>
        <dbReference type="EMBL" id="OEF54573.1"/>
    </source>
</evidence>
<feature type="domain" description="N-acetyltransferase" evidence="1">
    <location>
        <begin position="32"/>
        <end position="169"/>
    </location>
</feature>
<sequence>MLLFAYSKAFDKEADTVARQEENIQFQLVSNHEFEELFACVKQGIFIHVDSVFGWDDDFQRQRLLNEYNPFWFHWVYLGKQRVGLVCFKPYDNAYHVHLLIISHQYQDQSIGKKVMSRIHEKAHQEQRNQVTLSSFRSNTRAISFYQALDYQIVDDSDTNFVGMTLYLN</sequence>
<evidence type="ECO:0000313" key="3">
    <source>
        <dbReference type="Proteomes" id="UP000094638"/>
    </source>
</evidence>
<dbReference type="Proteomes" id="UP000094638">
    <property type="component" value="Unassembled WGS sequence"/>
</dbReference>
<dbReference type="PROSITE" id="PS51186">
    <property type="entry name" value="GNAT"/>
    <property type="match status" value="1"/>
</dbReference>
<dbReference type="CDD" id="cd04301">
    <property type="entry name" value="NAT_SF"/>
    <property type="match status" value="1"/>
</dbReference>
<dbReference type="Pfam" id="PF00583">
    <property type="entry name" value="Acetyltransf_1"/>
    <property type="match status" value="1"/>
</dbReference>
<dbReference type="EMBL" id="AJZO02000034">
    <property type="protein sequence ID" value="OEF54573.1"/>
    <property type="molecule type" value="Genomic_DNA"/>
</dbReference>
<dbReference type="Gene3D" id="3.40.630.30">
    <property type="match status" value="1"/>
</dbReference>
<proteinExistence type="predicted"/>
<dbReference type="InterPro" id="IPR000182">
    <property type="entry name" value="GNAT_dom"/>
</dbReference>
<evidence type="ECO:0000259" key="1">
    <source>
        <dbReference type="PROSITE" id="PS51186"/>
    </source>
</evidence>
<protein>
    <submittedName>
        <fullName evidence="2">Histone acetyltransferase</fullName>
    </submittedName>
</protein>
<comment type="caution">
    <text evidence="2">The sequence shown here is derived from an EMBL/GenBank/DDBJ whole genome shotgun (WGS) entry which is preliminary data.</text>
</comment>
<keyword evidence="3" id="KW-1185">Reference proteome</keyword>
<accession>A0ABX3BBG4</accession>
<dbReference type="SUPFAM" id="SSF55729">
    <property type="entry name" value="Acyl-CoA N-acyltransferases (Nat)"/>
    <property type="match status" value="1"/>
</dbReference>
<organism evidence="2 3">
    <name type="scientific">Vibrio tasmaniensis 1F-267</name>
    <dbReference type="NCBI Taxonomy" id="1191324"/>
    <lineage>
        <taxon>Bacteria</taxon>
        <taxon>Pseudomonadati</taxon>
        <taxon>Pseudomonadota</taxon>
        <taxon>Gammaproteobacteria</taxon>
        <taxon>Vibrionales</taxon>
        <taxon>Vibrionaceae</taxon>
        <taxon>Vibrio</taxon>
    </lineage>
</organism>
<gene>
    <name evidence="2" type="ORF">A163_15235</name>
</gene>
<name>A0ABX3BBG4_9VIBR</name>